<dbReference type="SUPFAM" id="SSF54001">
    <property type="entry name" value="Cysteine proteinases"/>
    <property type="match status" value="1"/>
</dbReference>
<comment type="caution">
    <text evidence="7">The sequence shown here is derived from an EMBL/GenBank/DDBJ whole genome shotgun (WGS) entry which is preliminary data.</text>
</comment>
<comment type="similarity">
    <text evidence="1">Belongs to the peptidase C48 family.</text>
</comment>
<reference evidence="7 8" key="1">
    <citation type="submission" date="2024-04" db="EMBL/GenBank/DDBJ databases">
        <title>Tritrichomonas musculus Genome.</title>
        <authorList>
            <person name="Alves-Ferreira E."/>
            <person name="Grigg M."/>
            <person name="Lorenzi H."/>
            <person name="Galac M."/>
        </authorList>
    </citation>
    <scope>NUCLEOTIDE SEQUENCE [LARGE SCALE GENOMIC DNA]</scope>
    <source>
        <strain evidence="7 8">EAF2021</strain>
    </source>
</reference>
<evidence type="ECO:0000256" key="4">
    <source>
        <dbReference type="ARBA" id="ARBA00022807"/>
    </source>
</evidence>
<accession>A0ABR2K2Y4</accession>
<dbReference type="InterPro" id="IPR038765">
    <property type="entry name" value="Papain-like_cys_pep_sf"/>
</dbReference>
<evidence type="ECO:0000256" key="1">
    <source>
        <dbReference type="ARBA" id="ARBA00005234"/>
    </source>
</evidence>
<keyword evidence="4" id="KW-0788">Thiol protease</keyword>
<dbReference type="Gene3D" id="3.40.395.10">
    <property type="entry name" value="Adenoviral Proteinase, Chain A"/>
    <property type="match status" value="1"/>
</dbReference>
<feature type="domain" description="Ubiquitin-like protease family profile" evidence="6">
    <location>
        <begin position="81"/>
        <end position="232"/>
    </location>
</feature>
<dbReference type="PANTHER" id="PTHR12606:SF141">
    <property type="entry name" value="GH15225P-RELATED"/>
    <property type="match status" value="1"/>
</dbReference>
<dbReference type="Proteomes" id="UP001470230">
    <property type="component" value="Unassembled WGS sequence"/>
</dbReference>
<dbReference type="PROSITE" id="PS50600">
    <property type="entry name" value="ULP_PROTEASE"/>
    <property type="match status" value="1"/>
</dbReference>
<evidence type="ECO:0000256" key="3">
    <source>
        <dbReference type="ARBA" id="ARBA00022801"/>
    </source>
</evidence>
<feature type="region of interest" description="Disordered" evidence="5">
    <location>
        <begin position="47"/>
        <end position="68"/>
    </location>
</feature>
<organism evidence="7 8">
    <name type="scientific">Tritrichomonas musculus</name>
    <dbReference type="NCBI Taxonomy" id="1915356"/>
    <lineage>
        <taxon>Eukaryota</taxon>
        <taxon>Metamonada</taxon>
        <taxon>Parabasalia</taxon>
        <taxon>Tritrichomonadida</taxon>
        <taxon>Tritrichomonadidae</taxon>
        <taxon>Tritrichomonas</taxon>
    </lineage>
</organism>
<sequence>MRRTPFLTDILLYQQKENKDDDNHNQFLFNLDHIPDLDIFTVNEEENDQNNEADHTLTNETHTIQPKDNRIPDKFKEIKNISITKKDLRSLGSRQWLNDEVINSYLAYLHNTHIESKIGFTNTFFYVSLKQNGNEYTNKWDGIFRYRIDIFSHFLIPITTGAHWFLLDLDFDNKAMNVYDSMSHRYTSYTKKINEFLAFQGIPPLEVKYPSVPSQSNGYDCGVFLLKFATMIFENRSIKKNSFGQKEINSFRSQIKEILSKSVSPK</sequence>
<evidence type="ECO:0000259" key="6">
    <source>
        <dbReference type="PROSITE" id="PS50600"/>
    </source>
</evidence>
<dbReference type="InterPro" id="IPR003653">
    <property type="entry name" value="Peptidase_C48_C"/>
</dbReference>
<proteinExistence type="inferred from homology"/>
<evidence type="ECO:0000256" key="2">
    <source>
        <dbReference type="ARBA" id="ARBA00022670"/>
    </source>
</evidence>
<keyword evidence="8" id="KW-1185">Reference proteome</keyword>
<keyword evidence="2" id="KW-0645">Protease</keyword>
<keyword evidence="3" id="KW-0378">Hydrolase</keyword>
<evidence type="ECO:0000313" key="8">
    <source>
        <dbReference type="Proteomes" id="UP001470230"/>
    </source>
</evidence>
<dbReference type="PANTHER" id="PTHR12606">
    <property type="entry name" value="SENTRIN/SUMO-SPECIFIC PROTEASE"/>
    <property type="match status" value="1"/>
</dbReference>
<evidence type="ECO:0000313" key="7">
    <source>
        <dbReference type="EMBL" id="KAK8884450.1"/>
    </source>
</evidence>
<protein>
    <recommendedName>
        <fullName evidence="6">Ubiquitin-like protease family profile domain-containing protein</fullName>
    </recommendedName>
</protein>
<name>A0ABR2K2Y4_9EUKA</name>
<gene>
    <name evidence="7" type="ORF">M9Y10_043560</name>
</gene>
<dbReference type="EMBL" id="JAPFFF010000008">
    <property type="protein sequence ID" value="KAK8884450.1"/>
    <property type="molecule type" value="Genomic_DNA"/>
</dbReference>
<evidence type="ECO:0000256" key="5">
    <source>
        <dbReference type="SAM" id="MobiDB-lite"/>
    </source>
</evidence>
<dbReference type="Pfam" id="PF02902">
    <property type="entry name" value="Peptidase_C48"/>
    <property type="match status" value="1"/>
</dbReference>